<dbReference type="AlphaFoldDB" id="A0A392T196"/>
<dbReference type="PANTHER" id="PTHR35317:SF27">
    <property type="entry name" value="RETROVIRUS-RELATED POL POLYPROTEIN FROM TRANSPOSON TNT 1-94"/>
    <property type="match status" value="1"/>
</dbReference>
<evidence type="ECO:0000313" key="2">
    <source>
        <dbReference type="Proteomes" id="UP000265520"/>
    </source>
</evidence>
<proteinExistence type="predicted"/>
<keyword evidence="2" id="KW-1185">Reference proteome</keyword>
<dbReference type="EMBL" id="LXQA010475066">
    <property type="protein sequence ID" value="MCI54157.1"/>
    <property type="molecule type" value="Genomic_DNA"/>
</dbReference>
<organism evidence="1 2">
    <name type="scientific">Trifolium medium</name>
    <dbReference type="NCBI Taxonomy" id="97028"/>
    <lineage>
        <taxon>Eukaryota</taxon>
        <taxon>Viridiplantae</taxon>
        <taxon>Streptophyta</taxon>
        <taxon>Embryophyta</taxon>
        <taxon>Tracheophyta</taxon>
        <taxon>Spermatophyta</taxon>
        <taxon>Magnoliopsida</taxon>
        <taxon>eudicotyledons</taxon>
        <taxon>Gunneridae</taxon>
        <taxon>Pentapetalae</taxon>
        <taxon>rosids</taxon>
        <taxon>fabids</taxon>
        <taxon>Fabales</taxon>
        <taxon>Fabaceae</taxon>
        <taxon>Papilionoideae</taxon>
        <taxon>50 kb inversion clade</taxon>
        <taxon>NPAAA clade</taxon>
        <taxon>Hologalegina</taxon>
        <taxon>IRL clade</taxon>
        <taxon>Trifolieae</taxon>
        <taxon>Trifolium</taxon>
    </lineage>
</organism>
<sequence length="71" mass="8316">METILVKDTAKDIWDSMRTKYQGSTKVKRAQLQALRREFEILAMKETESINDYFARTLSIVNKMTAQGQRM</sequence>
<reference evidence="1 2" key="1">
    <citation type="journal article" date="2018" name="Front. Plant Sci.">
        <title>Red Clover (Trifolium pratense) and Zigzag Clover (T. medium) - A Picture of Genomic Similarities and Differences.</title>
        <authorList>
            <person name="Dluhosova J."/>
            <person name="Istvanek J."/>
            <person name="Nedelnik J."/>
            <person name="Repkova J."/>
        </authorList>
    </citation>
    <scope>NUCLEOTIDE SEQUENCE [LARGE SCALE GENOMIC DNA]</scope>
    <source>
        <strain evidence="2">cv. 10/8</strain>
        <tissue evidence="1">Leaf</tissue>
    </source>
</reference>
<evidence type="ECO:0000313" key="1">
    <source>
        <dbReference type="EMBL" id="MCI54157.1"/>
    </source>
</evidence>
<name>A0A392T196_9FABA</name>
<dbReference type="PANTHER" id="PTHR35317">
    <property type="entry name" value="OS04G0629600 PROTEIN"/>
    <property type="match status" value="1"/>
</dbReference>
<accession>A0A392T196</accession>
<protein>
    <submittedName>
        <fullName evidence="1">Retrovirus-related Pol polyprotein from transposon TNT 1-94</fullName>
    </submittedName>
</protein>
<dbReference type="Proteomes" id="UP000265520">
    <property type="component" value="Unassembled WGS sequence"/>
</dbReference>
<feature type="non-terminal residue" evidence="1">
    <location>
        <position position="71"/>
    </location>
</feature>
<dbReference type="Pfam" id="PF14223">
    <property type="entry name" value="Retrotran_gag_2"/>
    <property type="match status" value="1"/>
</dbReference>
<comment type="caution">
    <text evidence="1">The sequence shown here is derived from an EMBL/GenBank/DDBJ whole genome shotgun (WGS) entry which is preliminary data.</text>
</comment>